<comment type="caution">
    <text evidence="1">The sequence shown here is derived from an EMBL/GenBank/DDBJ whole genome shotgun (WGS) entry which is preliminary data.</text>
</comment>
<gene>
    <name evidence="1" type="ORF">CTRU02_205577</name>
</gene>
<evidence type="ECO:0000313" key="2">
    <source>
        <dbReference type="Proteomes" id="UP000805649"/>
    </source>
</evidence>
<dbReference type="EMBL" id="VUJX02000003">
    <property type="protein sequence ID" value="KAL0938967.1"/>
    <property type="molecule type" value="Genomic_DNA"/>
</dbReference>
<keyword evidence="2" id="KW-1185">Reference proteome</keyword>
<reference evidence="1 2" key="1">
    <citation type="journal article" date="2020" name="Phytopathology">
        <title>Genome Sequence Resources of Colletotrichum truncatum, C. plurivorum, C. musicola, and C. sojae: Four Species Pathogenic to Soybean (Glycine max).</title>
        <authorList>
            <person name="Rogerio F."/>
            <person name="Boufleur T.R."/>
            <person name="Ciampi-Guillardi M."/>
            <person name="Sukno S.A."/>
            <person name="Thon M.R."/>
            <person name="Massola Junior N.S."/>
            <person name="Baroncelli R."/>
        </authorList>
    </citation>
    <scope>NUCLEOTIDE SEQUENCE [LARGE SCALE GENOMIC DNA]</scope>
    <source>
        <strain evidence="1 2">CMES1059</strain>
    </source>
</reference>
<dbReference type="Proteomes" id="UP000805649">
    <property type="component" value="Unassembled WGS sequence"/>
</dbReference>
<organism evidence="1 2">
    <name type="scientific">Colletotrichum truncatum</name>
    <name type="common">Anthracnose fungus</name>
    <name type="synonym">Colletotrichum capsici</name>
    <dbReference type="NCBI Taxonomy" id="5467"/>
    <lineage>
        <taxon>Eukaryota</taxon>
        <taxon>Fungi</taxon>
        <taxon>Dikarya</taxon>
        <taxon>Ascomycota</taxon>
        <taxon>Pezizomycotina</taxon>
        <taxon>Sordariomycetes</taxon>
        <taxon>Hypocreomycetidae</taxon>
        <taxon>Glomerellales</taxon>
        <taxon>Glomerellaceae</taxon>
        <taxon>Colletotrichum</taxon>
        <taxon>Colletotrichum truncatum species complex</taxon>
    </lineage>
</organism>
<sequence>MNTKSIRRVASELSLGMSPPRRMISNQSQVSDFSSSTPSVGGSPIKHKQETTSRSKKGVNRWVGQVKDWFSTGEPSAQDWKQLKKKEYRKHGVSLKDPAASEKLQAPIGVIPEEAIKPSSGPDPEVLAMKRAVNRKQLRQAHCSGRPSASFSSTSSLSSRELNPVAPWA</sequence>
<name>A0ACC3Z4I1_COLTU</name>
<evidence type="ECO:0000313" key="1">
    <source>
        <dbReference type="EMBL" id="KAL0938967.1"/>
    </source>
</evidence>
<accession>A0ACC3Z4I1</accession>
<protein>
    <submittedName>
        <fullName evidence="1">Uncharacterized protein</fullName>
    </submittedName>
</protein>
<proteinExistence type="predicted"/>